<comment type="caution">
    <text evidence="1">The sequence shown here is derived from an EMBL/GenBank/DDBJ whole genome shotgun (WGS) entry which is preliminary data.</text>
</comment>
<evidence type="ECO:0000313" key="1">
    <source>
        <dbReference type="EMBL" id="KAF8426849.1"/>
    </source>
</evidence>
<reference evidence="1" key="1">
    <citation type="submission" date="2019-10" db="EMBL/GenBank/DDBJ databases">
        <authorList>
            <consortium name="DOE Joint Genome Institute"/>
            <person name="Kuo A."/>
            <person name="Miyauchi S."/>
            <person name="Kiss E."/>
            <person name="Drula E."/>
            <person name="Kohler A."/>
            <person name="Sanchez-Garcia M."/>
            <person name="Andreopoulos B."/>
            <person name="Barry K.W."/>
            <person name="Bonito G."/>
            <person name="Buee M."/>
            <person name="Carver A."/>
            <person name="Chen C."/>
            <person name="Cichocki N."/>
            <person name="Clum A."/>
            <person name="Culley D."/>
            <person name="Crous P.W."/>
            <person name="Fauchery L."/>
            <person name="Girlanda M."/>
            <person name="Hayes R."/>
            <person name="Keri Z."/>
            <person name="LaButti K."/>
            <person name="Lipzen A."/>
            <person name="Lombard V."/>
            <person name="Magnuson J."/>
            <person name="Maillard F."/>
            <person name="Morin E."/>
            <person name="Murat C."/>
            <person name="Nolan M."/>
            <person name="Ohm R."/>
            <person name="Pangilinan J."/>
            <person name="Pereira M."/>
            <person name="Perotto S."/>
            <person name="Peter M."/>
            <person name="Riley R."/>
            <person name="Sitrit Y."/>
            <person name="Stielow B."/>
            <person name="Szollosi G."/>
            <person name="Zifcakova L."/>
            <person name="Stursova M."/>
            <person name="Spatafora J.W."/>
            <person name="Tedersoo L."/>
            <person name="Vaario L.-M."/>
            <person name="Yamada A."/>
            <person name="Yan M."/>
            <person name="Wang P."/>
            <person name="Xu J."/>
            <person name="Bruns T."/>
            <person name="Baldrian P."/>
            <person name="Vilgalys R."/>
            <person name="Henrissat B."/>
            <person name="Grigoriev I.V."/>
            <person name="Hibbett D."/>
            <person name="Nagy L.G."/>
            <person name="Martin F.M."/>
        </authorList>
    </citation>
    <scope>NUCLEOTIDE SEQUENCE</scope>
    <source>
        <strain evidence="1">BED1</strain>
    </source>
</reference>
<proteinExistence type="predicted"/>
<gene>
    <name evidence="1" type="ORF">L210DRAFT_3565540</name>
</gene>
<sequence>MLIREYHGIRRYIVGVSRPLCVPCMVFAGILPASGQPLCVPCVLSWLWRVSCQRQPTLVRANDIVHTSVFGTGTGPAGYLVSARWLCGQW</sequence>
<reference evidence="1" key="2">
    <citation type="journal article" date="2020" name="Nat. Commun.">
        <title>Large-scale genome sequencing of mycorrhizal fungi provides insights into the early evolution of symbiotic traits.</title>
        <authorList>
            <person name="Miyauchi S."/>
            <person name="Kiss E."/>
            <person name="Kuo A."/>
            <person name="Drula E."/>
            <person name="Kohler A."/>
            <person name="Sanchez-Garcia M."/>
            <person name="Morin E."/>
            <person name="Andreopoulos B."/>
            <person name="Barry K.W."/>
            <person name="Bonito G."/>
            <person name="Buee M."/>
            <person name="Carver A."/>
            <person name="Chen C."/>
            <person name="Cichocki N."/>
            <person name="Clum A."/>
            <person name="Culley D."/>
            <person name="Crous P.W."/>
            <person name="Fauchery L."/>
            <person name="Girlanda M."/>
            <person name="Hayes R.D."/>
            <person name="Keri Z."/>
            <person name="LaButti K."/>
            <person name="Lipzen A."/>
            <person name="Lombard V."/>
            <person name="Magnuson J."/>
            <person name="Maillard F."/>
            <person name="Murat C."/>
            <person name="Nolan M."/>
            <person name="Ohm R.A."/>
            <person name="Pangilinan J."/>
            <person name="Pereira M.F."/>
            <person name="Perotto S."/>
            <person name="Peter M."/>
            <person name="Pfister S."/>
            <person name="Riley R."/>
            <person name="Sitrit Y."/>
            <person name="Stielow J.B."/>
            <person name="Szollosi G."/>
            <person name="Zifcakova L."/>
            <person name="Stursova M."/>
            <person name="Spatafora J.W."/>
            <person name="Tedersoo L."/>
            <person name="Vaario L.M."/>
            <person name="Yamada A."/>
            <person name="Yan M."/>
            <person name="Wang P."/>
            <person name="Xu J."/>
            <person name="Bruns T."/>
            <person name="Baldrian P."/>
            <person name="Vilgalys R."/>
            <person name="Dunand C."/>
            <person name="Henrissat B."/>
            <person name="Grigoriev I.V."/>
            <person name="Hibbett D."/>
            <person name="Nagy L.G."/>
            <person name="Martin F.M."/>
        </authorList>
    </citation>
    <scope>NUCLEOTIDE SEQUENCE</scope>
    <source>
        <strain evidence="1">BED1</strain>
    </source>
</reference>
<dbReference type="Proteomes" id="UP001194468">
    <property type="component" value="Unassembled WGS sequence"/>
</dbReference>
<accession>A0AAD4BFW5</accession>
<dbReference type="AlphaFoldDB" id="A0AAD4BFW5"/>
<dbReference type="EMBL" id="WHUW01000084">
    <property type="protein sequence ID" value="KAF8426849.1"/>
    <property type="molecule type" value="Genomic_DNA"/>
</dbReference>
<protein>
    <submittedName>
        <fullName evidence="1">Uncharacterized protein</fullName>
    </submittedName>
</protein>
<name>A0AAD4BFW5_BOLED</name>
<organism evidence="1 2">
    <name type="scientific">Boletus edulis BED1</name>
    <dbReference type="NCBI Taxonomy" id="1328754"/>
    <lineage>
        <taxon>Eukaryota</taxon>
        <taxon>Fungi</taxon>
        <taxon>Dikarya</taxon>
        <taxon>Basidiomycota</taxon>
        <taxon>Agaricomycotina</taxon>
        <taxon>Agaricomycetes</taxon>
        <taxon>Agaricomycetidae</taxon>
        <taxon>Boletales</taxon>
        <taxon>Boletineae</taxon>
        <taxon>Boletaceae</taxon>
        <taxon>Boletoideae</taxon>
        <taxon>Boletus</taxon>
    </lineage>
</organism>
<keyword evidence="2" id="KW-1185">Reference proteome</keyword>
<evidence type="ECO:0000313" key="2">
    <source>
        <dbReference type="Proteomes" id="UP001194468"/>
    </source>
</evidence>